<protein>
    <submittedName>
        <fullName evidence="1">Uncharacterized protein</fullName>
    </submittedName>
</protein>
<proteinExistence type="predicted"/>
<reference evidence="1" key="1">
    <citation type="journal article" date="2021" name="Proc. Natl. Acad. Sci. U.S.A.">
        <title>A Catalog of Tens of Thousands of Viruses from Human Metagenomes Reveals Hidden Associations with Chronic Diseases.</title>
        <authorList>
            <person name="Tisza M.J."/>
            <person name="Buck C.B."/>
        </authorList>
    </citation>
    <scope>NUCLEOTIDE SEQUENCE</scope>
    <source>
        <strain evidence="1">Ct8Lf7</strain>
    </source>
</reference>
<accession>A0A8S5S1B6</accession>
<sequence length="106" mass="12781">MDSFDIKIYEDLTDDEKKVISQDNFQNIIANNKIKFRRKANLEILNNLRKIIGNYPELRFHQILYCFGIEEIESDKFNEESTETLEKLEYEMSKGNPKYLIKDYEF</sequence>
<dbReference type="EMBL" id="BK032511">
    <property type="protein sequence ID" value="DAF44782.1"/>
    <property type="molecule type" value="Genomic_DNA"/>
</dbReference>
<name>A0A8S5S1B6_9CAUD</name>
<organism evidence="1">
    <name type="scientific">Podoviridae sp. ct8Lf7</name>
    <dbReference type="NCBI Taxonomy" id="2827723"/>
    <lineage>
        <taxon>Viruses</taxon>
        <taxon>Duplodnaviria</taxon>
        <taxon>Heunggongvirae</taxon>
        <taxon>Uroviricota</taxon>
        <taxon>Caudoviricetes</taxon>
    </lineage>
</organism>
<evidence type="ECO:0000313" key="1">
    <source>
        <dbReference type="EMBL" id="DAF44782.1"/>
    </source>
</evidence>